<evidence type="ECO:0000313" key="2">
    <source>
        <dbReference type="Proteomes" id="UP000299102"/>
    </source>
</evidence>
<gene>
    <name evidence="1" type="ORF">EVAR_50033_1</name>
</gene>
<comment type="caution">
    <text evidence="1">The sequence shown here is derived from an EMBL/GenBank/DDBJ whole genome shotgun (WGS) entry which is preliminary data.</text>
</comment>
<organism evidence="1 2">
    <name type="scientific">Eumeta variegata</name>
    <name type="common">Bagworm moth</name>
    <name type="synonym">Eumeta japonica</name>
    <dbReference type="NCBI Taxonomy" id="151549"/>
    <lineage>
        <taxon>Eukaryota</taxon>
        <taxon>Metazoa</taxon>
        <taxon>Ecdysozoa</taxon>
        <taxon>Arthropoda</taxon>
        <taxon>Hexapoda</taxon>
        <taxon>Insecta</taxon>
        <taxon>Pterygota</taxon>
        <taxon>Neoptera</taxon>
        <taxon>Endopterygota</taxon>
        <taxon>Lepidoptera</taxon>
        <taxon>Glossata</taxon>
        <taxon>Ditrysia</taxon>
        <taxon>Tineoidea</taxon>
        <taxon>Psychidae</taxon>
        <taxon>Oiketicinae</taxon>
        <taxon>Eumeta</taxon>
    </lineage>
</organism>
<name>A0A4C1XLB9_EUMVA</name>
<proteinExistence type="predicted"/>
<dbReference type="EMBL" id="BGZK01000858">
    <property type="protein sequence ID" value="GBP63077.1"/>
    <property type="molecule type" value="Genomic_DNA"/>
</dbReference>
<accession>A0A4C1XLB9</accession>
<keyword evidence="2" id="KW-1185">Reference proteome</keyword>
<protein>
    <submittedName>
        <fullName evidence="1">Uncharacterized protein</fullName>
    </submittedName>
</protein>
<dbReference type="AlphaFoldDB" id="A0A4C1XLB9"/>
<reference evidence="1 2" key="1">
    <citation type="journal article" date="2019" name="Commun. Biol.">
        <title>The bagworm genome reveals a unique fibroin gene that provides high tensile strength.</title>
        <authorList>
            <person name="Kono N."/>
            <person name="Nakamura H."/>
            <person name="Ohtoshi R."/>
            <person name="Tomita M."/>
            <person name="Numata K."/>
            <person name="Arakawa K."/>
        </authorList>
    </citation>
    <scope>NUCLEOTIDE SEQUENCE [LARGE SCALE GENOMIC DNA]</scope>
</reference>
<dbReference type="Proteomes" id="UP000299102">
    <property type="component" value="Unassembled WGS sequence"/>
</dbReference>
<sequence>MSGTARPSSEVPYPLLPAPGWMSAVSRETSSRKIYSLEVCLYVDIRSFKLRSYTEVKDGRILHVINNPFYRSRQKEAVKPPSTCKLHPRETVSRVFKRKAKLPAAQRGAGGARGRSQRPARDACVLLNRWAGGSRMSYLAPLASLPARREIGPAQGSAGLA</sequence>
<evidence type="ECO:0000313" key="1">
    <source>
        <dbReference type="EMBL" id="GBP63077.1"/>
    </source>
</evidence>